<sequence length="82" mass="9248">MSSTSSWLTSPSCTLLPIHSSNLILQWLRFIFRSPCPQRLLLSSLDSLFLLSLLAFAAHKLYSKLNSISNSTSSITKPFFRK</sequence>
<protein>
    <submittedName>
        <fullName evidence="1 2">Uncharacterized protein</fullName>
    </submittedName>
</protein>
<dbReference type="HOGENOM" id="CLU_2561719_0_0_1"/>
<evidence type="ECO:0000313" key="2">
    <source>
        <dbReference type="EnsemblPlants" id="KEH37256"/>
    </source>
</evidence>
<gene>
    <name evidence="1" type="ordered locus">MTR_2g436670</name>
</gene>
<reference evidence="1 3" key="1">
    <citation type="journal article" date="2011" name="Nature">
        <title>The Medicago genome provides insight into the evolution of rhizobial symbioses.</title>
        <authorList>
            <person name="Young N.D."/>
            <person name="Debelle F."/>
            <person name="Oldroyd G.E."/>
            <person name="Geurts R."/>
            <person name="Cannon S.B."/>
            <person name="Udvardi M.K."/>
            <person name="Benedito V.A."/>
            <person name="Mayer K.F."/>
            <person name="Gouzy J."/>
            <person name="Schoof H."/>
            <person name="Van de Peer Y."/>
            <person name="Proost S."/>
            <person name="Cook D.R."/>
            <person name="Meyers B.C."/>
            <person name="Spannagl M."/>
            <person name="Cheung F."/>
            <person name="De Mita S."/>
            <person name="Krishnakumar V."/>
            <person name="Gundlach H."/>
            <person name="Zhou S."/>
            <person name="Mudge J."/>
            <person name="Bharti A.K."/>
            <person name="Murray J.D."/>
            <person name="Naoumkina M.A."/>
            <person name="Rosen B."/>
            <person name="Silverstein K.A."/>
            <person name="Tang H."/>
            <person name="Rombauts S."/>
            <person name="Zhao P.X."/>
            <person name="Zhou P."/>
            <person name="Barbe V."/>
            <person name="Bardou P."/>
            <person name="Bechner M."/>
            <person name="Bellec A."/>
            <person name="Berger A."/>
            <person name="Berges H."/>
            <person name="Bidwell S."/>
            <person name="Bisseling T."/>
            <person name="Choisne N."/>
            <person name="Couloux A."/>
            <person name="Denny R."/>
            <person name="Deshpande S."/>
            <person name="Dai X."/>
            <person name="Doyle J.J."/>
            <person name="Dudez A.M."/>
            <person name="Farmer A.D."/>
            <person name="Fouteau S."/>
            <person name="Franken C."/>
            <person name="Gibelin C."/>
            <person name="Gish J."/>
            <person name="Goldstein S."/>
            <person name="Gonzalez A.J."/>
            <person name="Green P.J."/>
            <person name="Hallab A."/>
            <person name="Hartog M."/>
            <person name="Hua A."/>
            <person name="Humphray S.J."/>
            <person name="Jeong D.H."/>
            <person name="Jing Y."/>
            <person name="Jocker A."/>
            <person name="Kenton S.M."/>
            <person name="Kim D.J."/>
            <person name="Klee K."/>
            <person name="Lai H."/>
            <person name="Lang C."/>
            <person name="Lin S."/>
            <person name="Macmil S.L."/>
            <person name="Magdelenat G."/>
            <person name="Matthews L."/>
            <person name="McCorrison J."/>
            <person name="Monaghan E.L."/>
            <person name="Mun J.H."/>
            <person name="Najar F.Z."/>
            <person name="Nicholson C."/>
            <person name="Noirot C."/>
            <person name="O'Bleness M."/>
            <person name="Paule C.R."/>
            <person name="Poulain J."/>
            <person name="Prion F."/>
            <person name="Qin B."/>
            <person name="Qu C."/>
            <person name="Retzel E.F."/>
            <person name="Riddle C."/>
            <person name="Sallet E."/>
            <person name="Samain S."/>
            <person name="Samson N."/>
            <person name="Sanders I."/>
            <person name="Saurat O."/>
            <person name="Scarpelli C."/>
            <person name="Schiex T."/>
            <person name="Segurens B."/>
            <person name="Severin A.J."/>
            <person name="Sherrier D.J."/>
            <person name="Shi R."/>
            <person name="Sims S."/>
            <person name="Singer S.R."/>
            <person name="Sinharoy S."/>
            <person name="Sterck L."/>
            <person name="Viollet A."/>
            <person name="Wang B.B."/>
            <person name="Wang K."/>
            <person name="Wang M."/>
            <person name="Wang X."/>
            <person name="Warfsmann J."/>
            <person name="Weissenbach J."/>
            <person name="White D.D."/>
            <person name="White J.D."/>
            <person name="Wiley G.B."/>
            <person name="Wincker P."/>
            <person name="Xing Y."/>
            <person name="Yang L."/>
            <person name="Yao Z."/>
            <person name="Ying F."/>
            <person name="Zhai J."/>
            <person name="Zhou L."/>
            <person name="Zuber A."/>
            <person name="Denarie J."/>
            <person name="Dixon R.A."/>
            <person name="May G.D."/>
            <person name="Schwartz D.C."/>
            <person name="Rogers J."/>
            <person name="Quetier F."/>
            <person name="Town C.D."/>
            <person name="Roe B.A."/>
        </authorList>
    </citation>
    <scope>NUCLEOTIDE SEQUENCE [LARGE SCALE GENOMIC DNA]</scope>
    <source>
        <strain evidence="1">A17</strain>
        <strain evidence="2 3">cv. Jemalong A17</strain>
    </source>
</reference>
<evidence type="ECO:0000313" key="3">
    <source>
        <dbReference type="Proteomes" id="UP000002051"/>
    </source>
</evidence>
<accession>A0A072V6L0</accession>
<dbReference type="EMBL" id="CM001218">
    <property type="protein sequence ID" value="KEH37256.1"/>
    <property type="molecule type" value="Genomic_DNA"/>
</dbReference>
<dbReference type="AlphaFoldDB" id="A0A072V6L0"/>
<proteinExistence type="predicted"/>
<reference evidence="1 3" key="2">
    <citation type="journal article" date="2014" name="BMC Genomics">
        <title>An improved genome release (version Mt4.0) for the model legume Medicago truncatula.</title>
        <authorList>
            <person name="Tang H."/>
            <person name="Krishnakumar V."/>
            <person name="Bidwell S."/>
            <person name="Rosen B."/>
            <person name="Chan A."/>
            <person name="Zhou S."/>
            <person name="Gentzbittel L."/>
            <person name="Childs K.L."/>
            <person name="Yandell M."/>
            <person name="Gundlach H."/>
            <person name="Mayer K.F."/>
            <person name="Schwartz D.C."/>
            <person name="Town C.D."/>
        </authorList>
    </citation>
    <scope>GENOME REANNOTATION</scope>
    <source>
        <strain evidence="1">A17</strain>
        <strain evidence="2 3">cv. Jemalong A17</strain>
    </source>
</reference>
<reference evidence="2" key="3">
    <citation type="submission" date="2015-04" db="UniProtKB">
        <authorList>
            <consortium name="EnsemblPlants"/>
        </authorList>
    </citation>
    <scope>IDENTIFICATION</scope>
    <source>
        <strain evidence="2">cv. Jemalong A17</strain>
    </source>
</reference>
<dbReference type="STRING" id="3880.A0A072V6L0"/>
<dbReference type="EnsemblPlants" id="KEH37256">
    <property type="protein sequence ID" value="KEH37256"/>
    <property type="gene ID" value="MTR_2g436670"/>
</dbReference>
<organism evidence="1 3">
    <name type="scientific">Medicago truncatula</name>
    <name type="common">Barrel medic</name>
    <name type="synonym">Medicago tribuloides</name>
    <dbReference type="NCBI Taxonomy" id="3880"/>
    <lineage>
        <taxon>Eukaryota</taxon>
        <taxon>Viridiplantae</taxon>
        <taxon>Streptophyta</taxon>
        <taxon>Embryophyta</taxon>
        <taxon>Tracheophyta</taxon>
        <taxon>Spermatophyta</taxon>
        <taxon>Magnoliopsida</taxon>
        <taxon>eudicotyledons</taxon>
        <taxon>Gunneridae</taxon>
        <taxon>Pentapetalae</taxon>
        <taxon>rosids</taxon>
        <taxon>fabids</taxon>
        <taxon>Fabales</taxon>
        <taxon>Fabaceae</taxon>
        <taxon>Papilionoideae</taxon>
        <taxon>50 kb inversion clade</taxon>
        <taxon>NPAAA clade</taxon>
        <taxon>Hologalegina</taxon>
        <taxon>IRL clade</taxon>
        <taxon>Trifolieae</taxon>
        <taxon>Medicago</taxon>
    </lineage>
</organism>
<keyword evidence="3" id="KW-1185">Reference proteome</keyword>
<evidence type="ECO:0000313" key="1">
    <source>
        <dbReference type="EMBL" id="KEH37256.1"/>
    </source>
</evidence>
<name>A0A072V6L0_MEDTR</name>
<dbReference type="Proteomes" id="UP000002051">
    <property type="component" value="Chromosome 2"/>
</dbReference>